<keyword evidence="2" id="KW-1185">Reference proteome</keyword>
<evidence type="ECO:0000313" key="2">
    <source>
        <dbReference type="Proteomes" id="UP001149860"/>
    </source>
</evidence>
<protein>
    <submittedName>
        <fullName evidence="1">Uncharacterized protein</fullName>
    </submittedName>
</protein>
<accession>A0ACD5DD76</accession>
<name>A0ACD5DD76_9LACO</name>
<gene>
    <name evidence="1" type="ORF">O0236_006620</name>
</gene>
<evidence type="ECO:0000313" key="1">
    <source>
        <dbReference type="EMBL" id="XFD39103.1"/>
    </source>
</evidence>
<reference evidence="1" key="1">
    <citation type="submission" date="2024-08" db="EMBL/GenBank/DDBJ databases">
        <title>Lentilactobacillus sp. nov., isolated from tree bark.</title>
        <authorList>
            <person name="Phuengjayaem S."/>
            <person name="Tanasupawat S."/>
        </authorList>
    </citation>
    <scope>NUCLEOTIDE SEQUENCE</scope>
    <source>
        <strain evidence="1">SPB1-3</strain>
    </source>
</reference>
<sequence>MEWSAYINGSVNITREEIRHMNGNELSILQYATQERLKTSRYNQAMAIALAFGGKEGS</sequence>
<proteinExistence type="predicted"/>
<organism evidence="1 2">
    <name type="scientific">Lentilactobacillus terminaliae</name>
    <dbReference type="NCBI Taxonomy" id="3003483"/>
    <lineage>
        <taxon>Bacteria</taxon>
        <taxon>Bacillati</taxon>
        <taxon>Bacillota</taxon>
        <taxon>Bacilli</taxon>
        <taxon>Lactobacillales</taxon>
        <taxon>Lactobacillaceae</taxon>
        <taxon>Lentilactobacillus</taxon>
    </lineage>
</organism>
<dbReference type="EMBL" id="CP168151">
    <property type="protein sequence ID" value="XFD39103.1"/>
    <property type="molecule type" value="Genomic_DNA"/>
</dbReference>
<dbReference type="Proteomes" id="UP001149860">
    <property type="component" value="Chromosome"/>
</dbReference>